<evidence type="ECO:0000256" key="7">
    <source>
        <dbReference type="ARBA" id="ARBA00048975"/>
    </source>
</evidence>
<gene>
    <name evidence="8" type="primary">lpxB_4</name>
    <name evidence="8" type="ORF">GALL_143100</name>
</gene>
<evidence type="ECO:0000256" key="6">
    <source>
        <dbReference type="ARBA" id="ARBA00023098"/>
    </source>
</evidence>
<evidence type="ECO:0000256" key="4">
    <source>
        <dbReference type="ARBA" id="ARBA00022676"/>
    </source>
</evidence>
<dbReference type="GO" id="GO:0008915">
    <property type="term" value="F:lipid-A-disaccharide synthase activity"/>
    <property type="evidence" value="ECO:0007669"/>
    <property type="project" value="UniProtKB-EC"/>
</dbReference>
<dbReference type="SUPFAM" id="SSF53756">
    <property type="entry name" value="UDP-Glycosyltransferase/glycogen phosphorylase"/>
    <property type="match status" value="1"/>
</dbReference>
<keyword evidence="6" id="KW-0443">Lipid metabolism</keyword>
<name>A0A1J5S5X1_9ZZZZ</name>
<organism evidence="8">
    <name type="scientific">mine drainage metagenome</name>
    <dbReference type="NCBI Taxonomy" id="410659"/>
    <lineage>
        <taxon>unclassified sequences</taxon>
        <taxon>metagenomes</taxon>
        <taxon>ecological metagenomes</taxon>
    </lineage>
</organism>
<keyword evidence="2" id="KW-0444">Lipid biosynthesis</keyword>
<keyword evidence="4 8" id="KW-0328">Glycosyltransferase</keyword>
<dbReference type="Pfam" id="PF02684">
    <property type="entry name" value="LpxB"/>
    <property type="match status" value="1"/>
</dbReference>
<evidence type="ECO:0000313" key="8">
    <source>
        <dbReference type="EMBL" id="OIR03687.1"/>
    </source>
</evidence>
<protein>
    <recommendedName>
        <fullName evidence="1">lipid-A-disaccharide synthase</fullName>
        <ecNumber evidence="1">2.4.1.182</ecNumber>
    </recommendedName>
</protein>
<sequence>MPRRRWIFSNESRLLISLSFLMSSLAAAYHGLPAPLSPKVDLLVIAGEHSGDQHAATMVREARRQSPGLSVAALGGPELAAAGAQLLHDLTSTSVVGFAEVLSNIGFFRRLFNDTLRWIETHRPAAVCFVDYPGFNLRIAKALRARGISKKSGGFCTMLFYISPQIWAWKPHRRFEMEQNLDALAVIFPFEIACYADTELPVTFVGHPFVAPDYAAPVSLDPAGPILLLPGSRAQTVKRIFPALLKAYQLLRDPREAVVLYPSDHIRQVLESFSPPANVRLHPTGSPVSAAAVLTSSGTMSMHCALAGIPGAVVYKTSPATYALGRMLVKTNFIGIANLLLKEPMYPEFIQKRAHPAVLAVELRHCLYDRTRRDHTLAEASRLRDILRQPSSGTAADWLLQKLTTPVGNY</sequence>
<dbReference type="EC" id="2.4.1.182" evidence="1"/>
<reference evidence="8" key="1">
    <citation type="submission" date="2016-10" db="EMBL/GenBank/DDBJ databases">
        <title>Sequence of Gallionella enrichment culture.</title>
        <authorList>
            <person name="Poehlein A."/>
            <person name="Muehling M."/>
            <person name="Daniel R."/>
        </authorList>
    </citation>
    <scope>NUCLEOTIDE SEQUENCE</scope>
</reference>
<dbReference type="NCBIfam" id="TIGR00215">
    <property type="entry name" value="lpxB"/>
    <property type="match status" value="1"/>
</dbReference>
<dbReference type="PANTHER" id="PTHR30372:SF4">
    <property type="entry name" value="LIPID-A-DISACCHARIDE SYNTHASE, MITOCHONDRIAL-RELATED"/>
    <property type="match status" value="1"/>
</dbReference>
<evidence type="ECO:0000256" key="2">
    <source>
        <dbReference type="ARBA" id="ARBA00022516"/>
    </source>
</evidence>
<evidence type="ECO:0000256" key="5">
    <source>
        <dbReference type="ARBA" id="ARBA00022679"/>
    </source>
</evidence>
<accession>A0A1J5S5X1</accession>
<dbReference type="EMBL" id="MLJW01000064">
    <property type="protein sequence ID" value="OIR03687.1"/>
    <property type="molecule type" value="Genomic_DNA"/>
</dbReference>
<keyword evidence="3" id="KW-0441">Lipid A biosynthesis</keyword>
<evidence type="ECO:0000256" key="1">
    <source>
        <dbReference type="ARBA" id="ARBA00012687"/>
    </source>
</evidence>
<dbReference type="GO" id="GO:0009245">
    <property type="term" value="P:lipid A biosynthetic process"/>
    <property type="evidence" value="ECO:0007669"/>
    <property type="project" value="UniProtKB-KW"/>
</dbReference>
<dbReference type="AlphaFoldDB" id="A0A1J5S5X1"/>
<dbReference type="GO" id="GO:0016020">
    <property type="term" value="C:membrane"/>
    <property type="evidence" value="ECO:0007669"/>
    <property type="project" value="GOC"/>
</dbReference>
<dbReference type="PANTHER" id="PTHR30372">
    <property type="entry name" value="LIPID-A-DISACCHARIDE SYNTHASE"/>
    <property type="match status" value="1"/>
</dbReference>
<dbReference type="GO" id="GO:0005543">
    <property type="term" value="F:phospholipid binding"/>
    <property type="evidence" value="ECO:0007669"/>
    <property type="project" value="TreeGrafter"/>
</dbReference>
<comment type="catalytic activity">
    <reaction evidence="7">
        <text>a lipid X + a UDP-2-N,3-O-bis[(3R)-3-hydroxyacyl]-alpha-D-glucosamine = a lipid A disaccharide + UDP + H(+)</text>
        <dbReference type="Rhea" id="RHEA:67828"/>
        <dbReference type="ChEBI" id="CHEBI:15378"/>
        <dbReference type="ChEBI" id="CHEBI:58223"/>
        <dbReference type="ChEBI" id="CHEBI:137748"/>
        <dbReference type="ChEBI" id="CHEBI:176338"/>
        <dbReference type="ChEBI" id="CHEBI:176343"/>
        <dbReference type="EC" id="2.4.1.182"/>
    </reaction>
</comment>
<comment type="caution">
    <text evidence="8">The sequence shown here is derived from an EMBL/GenBank/DDBJ whole genome shotgun (WGS) entry which is preliminary data.</text>
</comment>
<dbReference type="InterPro" id="IPR003835">
    <property type="entry name" value="Glyco_trans_19"/>
</dbReference>
<evidence type="ECO:0000256" key="3">
    <source>
        <dbReference type="ARBA" id="ARBA00022556"/>
    </source>
</evidence>
<keyword evidence="5 8" id="KW-0808">Transferase</keyword>
<proteinExistence type="predicted"/>